<dbReference type="EMBL" id="CP114202">
    <property type="protein sequence ID" value="WAT94961.1"/>
    <property type="molecule type" value="Genomic_DNA"/>
</dbReference>
<dbReference type="EMBL" id="BLIP01000004">
    <property type="protein sequence ID" value="GFE27540.1"/>
    <property type="molecule type" value="Genomic_DNA"/>
</dbReference>
<evidence type="ECO:0000313" key="2">
    <source>
        <dbReference type="EMBL" id="GFE20110.1"/>
    </source>
</evidence>
<proteinExistence type="predicted"/>
<dbReference type="SUPFAM" id="SSF46894">
    <property type="entry name" value="C-terminal effector domain of the bipartite response regulators"/>
    <property type="match status" value="1"/>
</dbReference>
<keyword evidence="15" id="KW-1185">Reference proteome</keyword>
<dbReference type="EMBL" id="BLIP01000001">
    <property type="protein sequence ID" value="GFE20116.1"/>
    <property type="molecule type" value="Genomic_DNA"/>
</dbReference>
<evidence type="ECO:0000313" key="7">
    <source>
        <dbReference type="EMBL" id="GFE27540.1"/>
    </source>
</evidence>
<dbReference type="EMBL" id="BLIP01000004">
    <property type="protein sequence ID" value="GFE27552.1"/>
    <property type="molecule type" value="Genomic_DNA"/>
</dbReference>
<gene>
    <name evidence="2" type="ORF">Sliba_05630</name>
    <name evidence="3" type="ORF">Sliba_05660</name>
    <name evidence="4" type="ORF">Sliba_05690</name>
    <name evidence="5" type="ORF">Sliba_05720</name>
    <name evidence="6" type="ORF">Sliba_79900</name>
    <name evidence="7" type="ORF">Sliba_79930</name>
    <name evidence="8" type="ORF">Sliba_79960</name>
    <name evidence="9" type="ORF">Sliba_79990</name>
    <name evidence="10" type="ORF">Sliba_80020</name>
    <name evidence="11" type="ORF">Sliba_80050</name>
    <name evidence="12" type="ORF">Sliba_80080</name>
    <name evidence="13" type="ORF">STRLI_000633</name>
</gene>
<dbReference type="EMBL" id="BLIP01000004">
    <property type="protein sequence ID" value="GFE27537.1"/>
    <property type="molecule type" value="Genomic_DNA"/>
</dbReference>
<dbReference type="EMBL" id="BLIP01000001">
    <property type="protein sequence ID" value="GFE20113.1"/>
    <property type="molecule type" value="Genomic_DNA"/>
</dbReference>
<evidence type="ECO:0000313" key="4">
    <source>
        <dbReference type="EMBL" id="GFE20116.1"/>
    </source>
</evidence>
<dbReference type="EMBL" id="BLIP01000004">
    <property type="protein sequence ID" value="GFE27555.1"/>
    <property type="molecule type" value="Genomic_DNA"/>
</dbReference>
<dbReference type="GO" id="GO:0006355">
    <property type="term" value="P:regulation of DNA-templated transcription"/>
    <property type="evidence" value="ECO:0007669"/>
    <property type="project" value="InterPro"/>
</dbReference>
<dbReference type="EMBL" id="BLIP01000004">
    <property type="protein sequence ID" value="GFE27549.1"/>
    <property type="molecule type" value="Genomic_DNA"/>
</dbReference>
<dbReference type="Proteomes" id="UP000429552">
    <property type="component" value="Unassembled WGS sequence"/>
</dbReference>
<protein>
    <submittedName>
        <fullName evidence="13">LuxR C-terminal-related transcriptional regulator</fullName>
    </submittedName>
</protein>
<evidence type="ECO:0000313" key="3">
    <source>
        <dbReference type="EMBL" id="GFE20113.1"/>
    </source>
</evidence>
<evidence type="ECO:0000313" key="14">
    <source>
        <dbReference type="Proteomes" id="UP000429552"/>
    </source>
</evidence>
<evidence type="ECO:0000313" key="9">
    <source>
        <dbReference type="EMBL" id="GFE27546.1"/>
    </source>
</evidence>
<reference evidence="12 14" key="1">
    <citation type="submission" date="2019-12" db="EMBL/GenBank/DDBJ databases">
        <title>Whole genome shotgun sequence of Streptomyces libani subsp. libani NBRC 13452.</title>
        <authorList>
            <person name="Ichikawa N."/>
            <person name="Kimura A."/>
            <person name="Kitahashi Y."/>
            <person name="Komaki H."/>
            <person name="Tamura T."/>
        </authorList>
    </citation>
    <scope>NUCLEOTIDE SEQUENCE [LARGE SCALE GENOMIC DNA]</scope>
    <source>
        <strain evidence="12 14">NBRC 13452</strain>
    </source>
</reference>
<dbReference type="EMBL" id="BLIP01000001">
    <property type="protein sequence ID" value="GFE20110.1"/>
    <property type="molecule type" value="Genomic_DNA"/>
</dbReference>
<dbReference type="EMBL" id="BLIP01000004">
    <property type="protein sequence ID" value="GFE27543.1"/>
    <property type="molecule type" value="Genomic_DNA"/>
</dbReference>
<dbReference type="SMART" id="SM00421">
    <property type="entry name" value="HTH_LUXR"/>
    <property type="match status" value="1"/>
</dbReference>
<evidence type="ECO:0000313" key="15">
    <source>
        <dbReference type="Proteomes" id="UP001210609"/>
    </source>
</evidence>
<dbReference type="AlphaFoldDB" id="A0A640TZP7"/>
<dbReference type="EMBL" id="BLIP01000004">
    <property type="protein sequence ID" value="GFE27546.1"/>
    <property type="molecule type" value="Genomic_DNA"/>
</dbReference>
<dbReference type="RefSeq" id="WP_159484173.1">
    <property type="nucleotide sequence ID" value="NZ_BLIP01000001.1"/>
</dbReference>
<reference evidence="13 15" key="2">
    <citation type="submission" date="2022-12" db="EMBL/GenBank/DDBJ databases">
        <authorList>
            <person name="Ruckert C."/>
            <person name="Busche T."/>
            <person name="Kalinowski J."/>
            <person name="Wittmann C."/>
        </authorList>
    </citation>
    <scope>NUCLEOTIDE SEQUENCE [LARGE SCALE GENOMIC DNA]</scope>
    <source>
        <strain evidence="13 15">DSM 40555</strain>
    </source>
</reference>
<dbReference type="Gene3D" id="1.10.10.10">
    <property type="entry name" value="Winged helix-like DNA-binding domain superfamily/Winged helix DNA-binding domain"/>
    <property type="match status" value="1"/>
</dbReference>
<evidence type="ECO:0000259" key="1">
    <source>
        <dbReference type="SMART" id="SM00421"/>
    </source>
</evidence>
<evidence type="ECO:0000313" key="5">
    <source>
        <dbReference type="EMBL" id="GFE20119.1"/>
    </source>
</evidence>
<dbReference type="InterPro" id="IPR016032">
    <property type="entry name" value="Sig_transdc_resp-reg_C-effctor"/>
</dbReference>
<evidence type="ECO:0000313" key="11">
    <source>
        <dbReference type="EMBL" id="GFE27552.1"/>
    </source>
</evidence>
<sequence>MPRILDGHLSRGQLAALLLTANGLTSRQIASELGTTESGIHQRVNEATHALGARSRTHAIAICIARGLIAIDDIAIPGQQQAA</sequence>
<evidence type="ECO:0000313" key="12">
    <source>
        <dbReference type="EMBL" id="GFE27555.1"/>
    </source>
</evidence>
<dbReference type="EMBL" id="BLIP01000001">
    <property type="protein sequence ID" value="GFE20119.1"/>
    <property type="molecule type" value="Genomic_DNA"/>
</dbReference>
<evidence type="ECO:0000313" key="13">
    <source>
        <dbReference type="EMBL" id="WAT94961.1"/>
    </source>
</evidence>
<dbReference type="GO" id="GO:0003677">
    <property type="term" value="F:DNA binding"/>
    <property type="evidence" value="ECO:0007669"/>
    <property type="project" value="InterPro"/>
</dbReference>
<feature type="domain" description="HTH luxR-type" evidence="1">
    <location>
        <begin position="6"/>
        <end position="63"/>
    </location>
</feature>
<dbReference type="Proteomes" id="UP001210609">
    <property type="component" value="Chromosome"/>
</dbReference>
<evidence type="ECO:0000313" key="8">
    <source>
        <dbReference type="EMBL" id="GFE27543.1"/>
    </source>
</evidence>
<dbReference type="InterPro" id="IPR036388">
    <property type="entry name" value="WH-like_DNA-bd_sf"/>
</dbReference>
<organism evidence="12 14">
    <name type="scientific">Streptomyces nigrescens</name>
    <dbReference type="NCBI Taxonomy" id="1920"/>
    <lineage>
        <taxon>Bacteria</taxon>
        <taxon>Bacillati</taxon>
        <taxon>Actinomycetota</taxon>
        <taxon>Actinomycetes</taxon>
        <taxon>Kitasatosporales</taxon>
        <taxon>Streptomycetaceae</taxon>
        <taxon>Streptomyces</taxon>
    </lineage>
</organism>
<name>A0A640TZP7_STRNI</name>
<accession>A0A640TZP7</accession>
<evidence type="ECO:0000313" key="6">
    <source>
        <dbReference type="EMBL" id="GFE27537.1"/>
    </source>
</evidence>
<evidence type="ECO:0000313" key="10">
    <source>
        <dbReference type="EMBL" id="GFE27549.1"/>
    </source>
</evidence>
<dbReference type="InterPro" id="IPR000792">
    <property type="entry name" value="Tscrpt_reg_LuxR_C"/>
</dbReference>